<dbReference type="InterPro" id="IPR001969">
    <property type="entry name" value="Aspartic_peptidase_AS"/>
</dbReference>
<keyword evidence="10" id="KW-0695">RNA-directed DNA polymerase</keyword>
<dbReference type="InterPro" id="IPR041577">
    <property type="entry name" value="RT_RNaseH_2"/>
</dbReference>
<accession>A0A9Q0HWZ4</accession>
<dbReference type="PANTHER" id="PTHR37984:SF5">
    <property type="entry name" value="PROTEIN NYNRIN-LIKE"/>
    <property type="match status" value="1"/>
</dbReference>
<evidence type="ECO:0000256" key="5">
    <source>
        <dbReference type="ARBA" id="ARBA00022759"/>
    </source>
</evidence>
<dbReference type="GO" id="GO:0006508">
    <property type="term" value="P:proteolysis"/>
    <property type="evidence" value="ECO:0007669"/>
    <property type="project" value="UniProtKB-KW"/>
</dbReference>
<dbReference type="FunFam" id="3.10.20.370:FF:000001">
    <property type="entry name" value="Retrovirus-related Pol polyprotein from transposon 17.6-like protein"/>
    <property type="match status" value="1"/>
</dbReference>
<dbReference type="CDD" id="cd09274">
    <property type="entry name" value="RNase_HI_RT_Ty3"/>
    <property type="match status" value="1"/>
</dbReference>
<dbReference type="InterPro" id="IPR021109">
    <property type="entry name" value="Peptidase_aspartic_dom_sf"/>
</dbReference>
<keyword evidence="3" id="KW-0548">Nucleotidyltransferase</keyword>
<dbReference type="InterPro" id="IPR050951">
    <property type="entry name" value="Retrovirus_Pol_polyprotein"/>
</dbReference>
<dbReference type="EMBL" id="JAMQYH010000001">
    <property type="protein sequence ID" value="KAJ1700753.1"/>
    <property type="molecule type" value="Genomic_DNA"/>
</dbReference>
<keyword evidence="5" id="KW-0255">Endonuclease</keyword>
<sequence length="932" mass="107899">MTKNNSVEDLREKNAQLESDLKKLAEEVREASKKQEENCIRQEEGLKRAEERLAAVVSNQVKQVSREDDFLIEFISGLREEIKGMVKLFRPQTLMDAYEYAQQYEETQDNAQKRVKVLSKLPATYNPQTFRRKPIENTPLQSNNKNWPANIPNKTTTYEERKALGLCYKCNEMYYPGHQCAGRRVNMMYEEEEKPEEREFKEEEHEEVEETEDNEIEEAVISMYATKDKKRINSTKFKGHIGNIPIYALLDSGSTHSFVNPEVIRGLNLPVQQTNPMVVVVANGERMVTDTKCDSLKFEIQGNTFEKDVRLLAVQGYDVILGVDWLVKLGPMRIDWSMGKLEFEQEGKTISLQVKEEKAELRLIKGEIDINKELRKGSEVIIAQLFHVTSEERDQLSIDLEIEMVLKEYQELFEEPKTLPPKREVDHRIPLLPDSKPINLRPYRFSYFQKLELEKIIEELLKGSFIQASTSPFASPVLLVKKKDGGWRMCVDYRQLNANTVKNKFPIPIIEDLLDELKDSMIYSKIDLRSGYYQIRMNEDDIPKTAFRTHEGNYEFLVMPFGLTNAPATFQSLMNQVFKPYLRKFILVFFDDILVYSRSKEEHKGHLKMTMELLRKHQLFAKASKCDFATSKLEYLGHIISSEGVSTDPKKIEAMEKWPTPKTIKELRGFLGLTGYYRRFVKHYGIIAKPLIDQLKKNAFNWEREADKAFNQLKEAMITAPLLAMPDFHQPFVLEVDASGTGIEAVLMQNKKPIAYLSKSLSVKNQGLSTYEKEFLALLTAVKKWRHYLIGAPFVIKTDQISLKYLLDQRVNHVMQHKGLCKLLGLDYTIEYKRGVENKVADALSRRCAPINTENHEEEKLMVISELIPTWLEELKSSYAGDGWIEELKNKMTKGGTDNTRWTKYQGLIRYKGRVCVGNTGNWRVKLLSRGT</sequence>
<dbReference type="GO" id="GO:0004519">
    <property type="term" value="F:endonuclease activity"/>
    <property type="evidence" value="ECO:0007669"/>
    <property type="project" value="UniProtKB-KW"/>
</dbReference>
<feature type="compositionally biased region" description="Acidic residues" evidence="13">
    <location>
        <begin position="204"/>
        <end position="213"/>
    </location>
</feature>
<dbReference type="InterPro" id="IPR000477">
    <property type="entry name" value="RT_dom"/>
</dbReference>
<feature type="region of interest" description="Disordered" evidence="13">
    <location>
        <begin position="193"/>
        <end position="213"/>
    </location>
</feature>
<evidence type="ECO:0000256" key="1">
    <source>
        <dbReference type="ARBA" id="ARBA00022670"/>
    </source>
</evidence>
<evidence type="ECO:0000256" key="13">
    <source>
        <dbReference type="SAM" id="MobiDB-lite"/>
    </source>
</evidence>
<keyword evidence="6" id="KW-0378">Hydrolase</keyword>
<evidence type="ECO:0000256" key="3">
    <source>
        <dbReference type="ARBA" id="ARBA00022695"/>
    </source>
</evidence>
<dbReference type="GO" id="GO:0003964">
    <property type="term" value="F:RNA-directed DNA polymerase activity"/>
    <property type="evidence" value="ECO:0007669"/>
    <property type="project" value="UniProtKB-KW"/>
</dbReference>
<dbReference type="CDD" id="cd00303">
    <property type="entry name" value="retropepsin_like"/>
    <property type="match status" value="1"/>
</dbReference>
<dbReference type="OrthoDB" id="641991at2759"/>
<feature type="compositionally biased region" description="Polar residues" evidence="13">
    <location>
        <begin position="138"/>
        <end position="153"/>
    </location>
</feature>
<dbReference type="SUPFAM" id="SSF56672">
    <property type="entry name" value="DNA/RNA polymerases"/>
    <property type="match status" value="1"/>
</dbReference>
<dbReference type="Pfam" id="PF17919">
    <property type="entry name" value="RT_RNaseH_2"/>
    <property type="match status" value="1"/>
</dbReference>
<name>A0A9Q0HWZ4_9POAL</name>
<reference evidence="15" key="1">
    <citation type="journal article" date="2022" name="Cell">
        <title>Repeat-based holocentromeres influence genome architecture and karyotype evolution.</title>
        <authorList>
            <person name="Hofstatter P.G."/>
            <person name="Thangavel G."/>
            <person name="Lux T."/>
            <person name="Neumann P."/>
            <person name="Vondrak T."/>
            <person name="Novak P."/>
            <person name="Zhang M."/>
            <person name="Costa L."/>
            <person name="Castellani M."/>
            <person name="Scott A."/>
            <person name="Toegelov H."/>
            <person name="Fuchs J."/>
            <person name="Mata-Sucre Y."/>
            <person name="Dias Y."/>
            <person name="Vanzela A.L.L."/>
            <person name="Huettel B."/>
            <person name="Almeida C.C.S."/>
            <person name="Simkova H."/>
            <person name="Souza G."/>
            <person name="Pedrosa-Harand A."/>
            <person name="Macas J."/>
            <person name="Mayer K.F.X."/>
            <person name="Houben A."/>
            <person name="Marques A."/>
        </authorList>
    </citation>
    <scope>NUCLEOTIDE SEQUENCE</scope>
    <source>
        <strain evidence="15">RhyBre1mFocal</strain>
    </source>
</reference>
<comment type="caution">
    <text evidence="15">The sequence shown here is derived from an EMBL/GenBank/DDBJ whole genome shotgun (WGS) entry which is preliminary data.</text>
</comment>
<evidence type="ECO:0000256" key="12">
    <source>
        <dbReference type="SAM" id="Coils"/>
    </source>
</evidence>
<dbReference type="Gene3D" id="2.40.70.10">
    <property type="entry name" value="Acid Proteases"/>
    <property type="match status" value="1"/>
</dbReference>
<dbReference type="GO" id="GO:0004190">
    <property type="term" value="F:aspartic-type endopeptidase activity"/>
    <property type="evidence" value="ECO:0007669"/>
    <property type="project" value="InterPro"/>
</dbReference>
<evidence type="ECO:0000256" key="8">
    <source>
        <dbReference type="ARBA" id="ARBA00022884"/>
    </source>
</evidence>
<gene>
    <name evidence="15" type="ORF">LUZ63_000532</name>
</gene>
<evidence type="ECO:0000313" key="16">
    <source>
        <dbReference type="Proteomes" id="UP001151287"/>
    </source>
</evidence>
<organism evidence="15 16">
    <name type="scientific">Rhynchospora breviuscula</name>
    <dbReference type="NCBI Taxonomy" id="2022672"/>
    <lineage>
        <taxon>Eukaryota</taxon>
        <taxon>Viridiplantae</taxon>
        <taxon>Streptophyta</taxon>
        <taxon>Embryophyta</taxon>
        <taxon>Tracheophyta</taxon>
        <taxon>Spermatophyta</taxon>
        <taxon>Magnoliopsida</taxon>
        <taxon>Liliopsida</taxon>
        <taxon>Poales</taxon>
        <taxon>Cyperaceae</taxon>
        <taxon>Cyperoideae</taxon>
        <taxon>Rhynchosporeae</taxon>
        <taxon>Rhynchospora</taxon>
    </lineage>
</organism>
<dbReference type="SUPFAM" id="SSF50630">
    <property type="entry name" value="Acid proteases"/>
    <property type="match status" value="1"/>
</dbReference>
<dbReference type="PROSITE" id="PS00141">
    <property type="entry name" value="ASP_PROTEASE"/>
    <property type="match status" value="1"/>
</dbReference>
<feature type="domain" description="Reverse transcriptase" evidence="14">
    <location>
        <begin position="461"/>
        <end position="640"/>
    </location>
</feature>
<evidence type="ECO:0000256" key="2">
    <source>
        <dbReference type="ARBA" id="ARBA00022679"/>
    </source>
</evidence>
<dbReference type="Proteomes" id="UP001151287">
    <property type="component" value="Unassembled WGS sequence"/>
</dbReference>
<evidence type="ECO:0000256" key="9">
    <source>
        <dbReference type="ARBA" id="ARBA00022908"/>
    </source>
</evidence>
<feature type="region of interest" description="Disordered" evidence="13">
    <location>
        <begin position="134"/>
        <end position="153"/>
    </location>
</feature>
<dbReference type="Gene3D" id="3.10.20.370">
    <property type="match status" value="1"/>
</dbReference>
<keyword evidence="16" id="KW-1185">Reference proteome</keyword>
<evidence type="ECO:0000256" key="6">
    <source>
        <dbReference type="ARBA" id="ARBA00022801"/>
    </source>
</evidence>
<keyword evidence="1" id="KW-0645">Protease</keyword>
<proteinExistence type="predicted"/>
<dbReference type="PROSITE" id="PS50878">
    <property type="entry name" value="RT_POL"/>
    <property type="match status" value="1"/>
</dbReference>
<dbReference type="InterPro" id="IPR043128">
    <property type="entry name" value="Rev_trsase/Diguanyl_cyclase"/>
</dbReference>
<dbReference type="Pfam" id="PF00078">
    <property type="entry name" value="RVT_1"/>
    <property type="match status" value="1"/>
</dbReference>
<dbReference type="AlphaFoldDB" id="A0A9Q0HWZ4"/>
<dbReference type="GO" id="GO:0015074">
    <property type="term" value="P:DNA integration"/>
    <property type="evidence" value="ECO:0007669"/>
    <property type="project" value="UniProtKB-KW"/>
</dbReference>
<keyword evidence="8" id="KW-0694">RNA-binding</keyword>
<dbReference type="FunFam" id="3.30.70.270:FF:000020">
    <property type="entry name" value="Transposon Tf2-6 polyprotein-like Protein"/>
    <property type="match status" value="1"/>
</dbReference>
<evidence type="ECO:0000256" key="4">
    <source>
        <dbReference type="ARBA" id="ARBA00022722"/>
    </source>
</evidence>
<keyword evidence="9" id="KW-0229">DNA integration</keyword>
<keyword evidence="7" id="KW-0460">Magnesium</keyword>
<evidence type="ECO:0000256" key="7">
    <source>
        <dbReference type="ARBA" id="ARBA00022842"/>
    </source>
</evidence>
<evidence type="ECO:0000256" key="11">
    <source>
        <dbReference type="ARBA" id="ARBA00023268"/>
    </source>
</evidence>
<feature type="coiled-coil region" evidence="12">
    <location>
        <begin position="7"/>
        <end position="52"/>
    </location>
</feature>
<keyword evidence="11" id="KW-0511">Multifunctional enzyme</keyword>
<dbReference type="GO" id="GO:0003723">
    <property type="term" value="F:RNA binding"/>
    <property type="evidence" value="ECO:0007669"/>
    <property type="project" value="UniProtKB-KW"/>
</dbReference>
<protein>
    <recommendedName>
        <fullName evidence="14">Reverse transcriptase domain-containing protein</fullName>
    </recommendedName>
</protein>
<dbReference type="Gene3D" id="3.30.70.270">
    <property type="match status" value="2"/>
</dbReference>
<dbReference type="FunFam" id="3.10.10.10:FF:000007">
    <property type="entry name" value="Retrovirus-related Pol polyprotein from transposon 17.6-like Protein"/>
    <property type="match status" value="1"/>
</dbReference>
<keyword evidence="4" id="KW-0540">Nuclease</keyword>
<evidence type="ECO:0000313" key="15">
    <source>
        <dbReference type="EMBL" id="KAJ1700753.1"/>
    </source>
</evidence>
<keyword evidence="12" id="KW-0175">Coiled coil</keyword>
<dbReference type="Pfam" id="PF08284">
    <property type="entry name" value="RVP_2"/>
    <property type="match status" value="1"/>
</dbReference>
<keyword evidence="2" id="KW-0808">Transferase</keyword>
<dbReference type="InterPro" id="IPR043502">
    <property type="entry name" value="DNA/RNA_pol_sf"/>
</dbReference>
<evidence type="ECO:0000256" key="10">
    <source>
        <dbReference type="ARBA" id="ARBA00022918"/>
    </source>
</evidence>
<dbReference type="Gene3D" id="3.10.10.10">
    <property type="entry name" value="HIV Type 1 Reverse Transcriptase, subunit A, domain 1"/>
    <property type="match status" value="1"/>
</dbReference>
<evidence type="ECO:0000259" key="14">
    <source>
        <dbReference type="PROSITE" id="PS50878"/>
    </source>
</evidence>
<dbReference type="PANTHER" id="PTHR37984">
    <property type="entry name" value="PROTEIN CBG26694"/>
    <property type="match status" value="1"/>
</dbReference>
<dbReference type="CDD" id="cd01647">
    <property type="entry name" value="RT_LTR"/>
    <property type="match status" value="1"/>
</dbReference>